<dbReference type="AlphaFoldDB" id="X6LAI3"/>
<evidence type="ECO:0000313" key="3">
    <source>
        <dbReference type="Proteomes" id="UP000023152"/>
    </source>
</evidence>
<proteinExistence type="predicted"/>
<feature type="compositionally biased region" description="Low complexity" evidence="1">
    <location>
        <begin position="126"/>
        <end position="138"/>
    </location>
</feature>
<evidence type="ECO:0000256" key="1">
    <source>
        <dbReference type="SAM" id="MobiDB-lite"/>
    </source>
</evidence>
<sequence>MIRNVENISLSETDIQKRFGLPLQIDDDEGVQENLESLATELHPSEQSISYTSESDIPNITPLLFQKNRSLEEAEQLLHLSKLKPLIRGVEKTNQSETEIQKTLLSAQNMKVDESSIELYPMMNDSPTLMMPSSTPSTAAVGGGGVKTPPGSKGASIPNKEKEKEEKTKKEKEERERKEKEKKEKEKQEKE</sequence>
<keyword evidence="3" id="KW-1185">Reference proteome</keyword>
<reference evidence="2 3" key="1">
    <citation type="journal article" date="2013" name="Curr. Biol.">
        <title>The Genome of the Foraminiferan Reticulomyxa filosa.</title>
        <authorList>
            <person name="Glockner G."/>
            <person name="Hulsmann N."/>
            <person name="Schleicher M."/>
            <person name="Noegel A.A."/>
            <person name="Eichinger L."/>
            <person name="Gallinger C."/>
            <person name="Pawlowski J."/>
            <person name="Sierra R."/>
            <person name="Euteneuer U."/>
            <person name="Pillet L."/>
            <person name="Moustafa A."/>
            <person name="Platzer M."/>
            <person name="Groth M."/>
            <person name="Szafranski K."/>
            <person name="Schliwa M."/>
        </authorList>
    </citation>
    <scope>NUCLEOTIDE SEQUENCE [LARGE SCALE GENOMIC DNA]</scope>
</reference>
<accession>X6LAI3</accession>
<comment type="caution">
    <text evidence="2">The sequence shown here is derived from an EMBL/GenBank/DDBJ whole genome shotgun (WGS) entry which is preliminary data.</text>
</comment>
<gene>
    <name evidence="2" type="ORF">RFI_38949</name>
</gene>
<name>X6LAI3_RETFI</name>
<organism evidence="2 3">
    <name type="scientific">Reticulomyxa filosa</name>
    <dbReference type="NCBI Taxonomy" id="46433"/>
    <lineage>
        <taxon>Eukaryota</taxon>
        <taxon>Sar</taxon>
        <taxon>Rhizaria</taxon>
        <taxon>Retaria</taxon>
        <taxon>Foraminifera</taxon>
        <taxon>Monothalamids</taxon>
        <taxon>Reticulomyxidae</taxon>
        <taxon>Reticulomyxa</taxon>
    </lineage>
</organism>
<feature type="region of interest" description="Disordered" evidence="1">
    <location>
        <begin position="125"/>
        <end position="191"/>
    </location>
</feature>
<protein>
    <submittedName>
        <fullName evidence="2">Uncharacterized protein</fullName>
    </submittedName>
</protein>
<dbReference type="Proteomes" id="UP000023152">
    <property type="component" value="Unassembled WGS sequence"/>
</dbReference>
<feature type="non-terminal residue" evidence="2">
    <location>
        <position position="191"/>
    </location>
</feature>
<feature type="compositionally biased region" description="Basic and acidic residues" evidence="1">
    <location>
        <begin position="159"/>
        <end position="191"/>
    </location>
</feature>
<evidence type="ECO:0000313" key="2">
    <source>
        <dbReference type="EMBL" id="ETN98543.1"/>
    </source>
</evidence>
<dbReference type="EMBL" id="ASPP01046429">
    <property type="protein sequence ID" value="ETN98543.1"/>
    <property type="molecule type" value="Genomic_DNA"/>
</dbReference>